<dbReference type="Proteomes" id="UP000046392">
    <property type="component" value="Unplaced"/>
</dbReference>
<feature type="signal peptide" evidence="2">
    <location>
        <begin position="1"/>
        <end position="17"/>
    </location>
</feature>
<evidence type="ECO:0000313" key="4">
    <source>
        <dbReference type="WBParaSite" id="SPAL_0001487600.1"/>
    </source>
</evidence>
<accession>A0A0N5CAF3</accession>
<name>A0A0N5CAF3_STREA</name>
<sequence length="260" mass="28782">MYFYFLLILSYVSLSMEQYDNVIYGYNYPYPTSTSNSMDGRNLNLFSGITGDFLSSMTSALISGMGNGVTETFLPGTTTLNGVYQPQVDLNNIYSGTFYPSRYFPYPSEYSNYERNTILSGNGYENLYKGSLITTPQTSSNLYTMSSSYYPPNAFNGINGPRPLGSTFAGHSNVWGRPIVPIISSKDTTAFNGKFLSTLISKMGYQKGEKSLSTTTTTPLSSLVNQTPKIPTISSTTSPNDKTIKKDNLKKRKKRNIVNV</sequence>
<proteinExistence type="predicted"/>
<keyword evidence="2" id="KW-0732">Signal</keyword>
<feature type="chain" id="PRO_5005895716" evidence="2">
    <location>
        <begin position="18"/>
        <end position="260"/>
    </location>
</feature>
<feature type="compositionally biased region" description="Low complexity" evidence="1">
    <location>
        <begin position="211"/>
        <end position="241"/>
    </location>
</feature>
<evidence type="ECO:0000256" key="1">
    <source>
        <dbReference type="SAM" id="MobiDB-lite"/>
    </source>
</evidence>
<dbReference type="WBParaSite" id="SPAL_0001487600.1">
    <property type="protein sequence ID" value="SPAL_0001487600.1"/>
    <property type="gene ID" value="SPAL_0001487600"/>
</dbReference>
<dbReference type="AlphaFoldDB" id="A0A0N5CAF3"/>
<organism evidence="3 4">
    <name type="scientific">Strongyloides papillosus</name>
    <name type="common">Intestinal threadworm</name>
    <dbReference type="NCBI Taxonomy" id="174720"/>
    <lineage>
        <taxon>Eukaryota</taxon>
        <taxon>Metazoa</taxon>
        <taxon>Ecdysozoa</taxon>
        <taxon>Nematoda</taxon>
        <taxon>Chromadorea</taxon>
        <taxon>Rhabditida</taxon>
        <taxon>Tylenchina</taxon>
        <taxon>Panagrolaimomorpha</taxon>
        <taxon>Strongyloidoidea</taxon>
        <taxon>Strongyloididae</taxon>
        <taxon>Strongyloides</taxon>
    </lineage>
</organism>
<evidence type="ECO:0000256" key="2">
    <source>
        <dbReference type="SAM" id="SignalP"/>
    </source>
</evidence>
<feature type="region of interest" description="Disordered" evidence="1">
    <location>
        <begin position="211"/>
        <end position="244"/>
    </location>
</feature>
<evidence type="ECO:0000313" key="3">
    <source>
        <dbReference type="Proteomes" id="UP000046392"/>
    </source>
</evidence>
<protein>
    <submittedName>
        <fullName evidence="4">Uncharacterized protein</fullName>
    </submittedName>
</protein>
<reference evidence="4" key="1">
    <citation type="submission" date="2017-02" db="UniProtKB">
        <authorList>
            <consortium name="WormBaseParasite"/>
        </authorList>
    </citation>
    <scope>IDENTIFICATION</scope>
</reference>
<keyword evidence="3" id="KW-1185">Reference proteome</keyword>